<accession>A0A231UY53</accession>
<sequence length="88" mass="10461">MPRQGRYCGLTVIELLAVAYGLSQDDTGYYRIRPPIKPVTLRNWPDCRGRTSWETKETWHDDRTFGHIHPHEQNRQTQWRGLSLWPGR</sequence>
<evidence type="ECO:0000313" key="1">
    <source>
        <dbReference type="EMBL" id="OXT00820.1"/>
    </source>
</evidence>
<name>A0A231UY53_9HYPH</name>
<proteinExistence type="predicted"/>
<dbReference type="AlphaFoldDB" id="A0A231UY53"/>
<comment type="caution">
    <text evidence="1">The sequence shown here is derived from an EMBL/GenBank/DDBJ whole genome shotgun (WGS) entry which is preliminary data.</text>
</comment>
<dbReference type="Proteomes" id="UP000215405">
    <property type="component" value="Unassembled WGS sequence"/>
</dbReference>
<reference evidence="2" key="1">
    <citation type="journal article" date="2017" name="Int. J. Syst. Evol. Microbiol.">
        <title>Notoacmeibacter marinus gen. nov., sp. nov., isolated from the gut of a limpet and proposal of Notoacmeibacteraceae fam. nov. in the order Rhizobiales of the class Alphaproteobacteria.</title>
        <authorList>
            <person name="Huang Z."/>
            <person name="Guo F."/>
            <person name="Lai Q."/>
        </authorList>
    </citation>
    <scope>NUCLEOTIDE SEQUENCE [LARGE SCALE GENOMIC DNA]</scope>
    <source>
        <strain evidence="2">XMTR2A4</strain>
    </source>
</reference>
<protein>
    <submittedName>
        <fullName evidence="1">Uncharacterized protein</fullName>
    </submittedName>
</protein>
<dbReference type="EMBL" id="NBYO01000002">
    <property type="protein sequence ID" value="OXT00820.1"/>
    <property type="molecule type" value="Genomic_DNA"/>
</dbReference>
<keyword evidence="2" id="KW-1185">Reference proteome</keyword>
<evidence type="ECO:0000313" key="2">
    <source>
        <dbReference type="Proteomes" id="UP000215405"/>
    </source>
</evidence>
<gene>
    <name evidence="1" type="ORF">B7H23_12145</name>
</gene>
<organism evidence="1 2">
    <name type="scientific">Notoacmeibacter marinus</name>
    <dbReference type="NCBI Taxonomy" id="1876515"/>
    <lineage>
        <taxon>Bacteria</taxon>
        <taxon>Pseudomonadati</taxon>
        <taxon>Pseudomonadota</taxon>
        <taxon>Alphaproteobacteria</taxon>
        <taxon>Hyphomicrobiales</taxon>
        <taxon>Notoacmeibacteraceae</taxon>
        <taxon>Notoacmeibacter</taxon>
    </lineage>
</organism>